<protein>
    <submittedName>
        <fullName evidence="3">Prevent-host-death family protein</fullName>
    </submittedName>
</protein>
<evidence type="ECO:0000313" key="3">
    <source>
        <dbReference type="EMBL" id="CDX29147.1"/>
    </source>
</evidence>
<dbReference type="GeneID" id="31893784"/>
<keyword evidence="5" id="KW-1185">Reference proteome</keyword>
<dbReference type="AlphaFoldDB" id="A0A090EFF6"/>
<dbReference type="STRING" id="69974.MPLDJ20_80341"/>
<sequence length="86" mass="9606">MRVTSTEFQQNVGRFQDAAQRAPVAITKNGRTHTILLSAAMFEVLVKGRVARPVEELDDETLKAIAESAVPSQHDELDQMLQDWTP</sequence>
<accession>A0A090EFF6</accession>
<evidence type="ECO:0000256" key="2">
    <source>
        <dbReference type="SAM" id="MobiDB-lite"/>
    </source>
</evidence>
<dbReference type="EMBL" id="CCMZ01000076">
    <property type="protein sequence ID" value="CDX29147.1"/>
    <property type="molecule type" value="Genomic_DNA"/>
</dbReference>
<comment type="similarity">
    <text evidence="1">Belongs to the phD/YefM antitoxin family.</text>
</comment>
<gene>
    <name evidence="3" type="ORF">MPL3356_90227</name>
    <name evidence="4" type="ORF">MPLDJ20_80341</name>
</gene>
<evidence type="ECO:0000313" key="5">
    <source>
        <dbReference type="Proteomes" id="UP000045285"/>
    </source>
</evidence>
<evidence type="ECO:0000256" key="1">
    <source>
        <dbReference type="ARBA" id="ARBA00009981"/>
    </source>
</evidence>
<dbReference type="Proteomes" id="UP000046373">
    <property type="component" value="Unassembled WGS sequence"/>
</dbReference>
<dbReference type="EMBL" id="CCNB01000045">
    <property type="protein sequence ID" value="CDX46365.1"/>
    <property type="molecule type" value="Genomic_DNA"/>
</dbReference>
<reference evidence="3 6" key="1">
    <citation type="submission" date="2014-08" db="EMBL/GenBank/DDBJ databases">
        <authorList>
            <person name="Moulin Lionel"/>
        </authorList>
    </citation>
    <scope>NUCLEOTIDE SEQUENCE [LARGE SCALE GENOMIC DNA]</scope>
</reference>
<evidence type="ECO:0000313" key="6">
    <source>
        <dbReference type="Proteomes" id="UP000046373"/>
    </source>
</evidence>
<dbReference type="Proteomes" id="UP000045285">
    <property type="component" value="Unassembled WGS sequence"/>
</dbReference>
<organism evidence="3 5">
    <name type="scientific">Mesorhizobium plurifarium</name>
    <dbReference type="NCBI Taxonomy" id="69974"/>
    <lineage>
        <taxon>Bacteria</taxon>
        <taxon>Pseudomonadati</taxon>
        <taxon>Pseudomonadota</taxon>
        <taxon>Alphaproteobacteria</taxon>
        <taxon>Hyphomicrobiales</taxon>
        <taxon>Phyllobacteriaceae</taxon>
        <taxon>Mesorhizobium</taxon>
    </lineage>
</organism>
<name>A0A090EFF6_MESPL</name>
<dbReference type="SUPFAM" id="SSF143120">
    <property type="entry name" value="YefM-like"/>
    <property type="match status" value="1"/>
</dbReference>
<reference evidence="5" key="2">
    <citation type="submission" date="2014-08" db="EMBL/GenBank/DDBJ databases">
        <authorList>
            <person name="Moulin L."/>
        </authorList>
    </citation>
    <scope>NUCLEOTIDE SEQUENCE [LARGE SCALE GENOMIC DNA]</scope>
</reference>
<dbReference type="InterPro" id="IPR036165">
    <property type="entry name" value="YefM-like_sf"/>
</dbReference>
<feature type="region of interest" description="Disordered" evidence="2">
    <location>
        <begin position="67"/>
        <end position="86"/>
    </location>
</feature>
<evidence type="ECO:0000313" key="4">
    <source>
        <dbReference type="EMBL" id="CDX46365.1"/>
    </source>
</evidence>
<proteinExistence type="inferred from homology"/>